<accession>A0A1H1Y7R2</accession>
<dbReference type="GO" id="GO:0008168">
    <property type="term" value="F:methyltransferase activity"/>
    <property type="evidence" value="ECO:0007669"/>
    <property type="project" value="UniProtKB-KW"/>
</dbReference>
<dbReference type="STRING" id="117157.SAMN04489717_5322"/>
<dbReference type="PANTHER" id="PTHR43167:SF1">
    <property type="entry name" value="PUTATIVE (AFU_ORTHOLOGUE AFUA_6G01830)-RELATED"/>
    <property type="match status" value="1"/>
</dbReference>
<proteinExistence type="predicted"/>
<dbReference type="InterPro" id="IPR029063">
    <property type="entry name" value="SAM-dependent_MTases_sf"/>
</dbReference>
<dbReference type="EMBL" id="LT629732">
    <property type="protein sequence ID" value="SDT17036.1"/>
    <property type="molecule type" value="Genomic_DNA"/>
</dbReference>
<organism evidence="1 2">
    <name type="scientific">Actinopolymorpha singaporensis</name>
    <dbReference type="NCBI Taxonomy" id="117157"/>
    <lineage>
        <taxon>Bacteria</taxon>
        <taxon>Bacillati</taxon>
        <taxon>Actinomycetota</taxon>
        <taxon>Actinomycetes</taxon>
        <taxon>Propionibacteriales</taxon>
        <taxon>Actinopolymorphaceae</taxon>
        <taxon>Actinopolymorpha</taxon>
    </lineage>
</organism>
<reference evidence="1 2" key="1">
    <citation type="submission" date="2016-10" db="EMBL/GenBank/DDBJ databases">
        <authorList>
            <person name="de Groot N.N."/>
        </authorList>
    </citation>
    <scope>NUCLEOTIDE SEQUENCE [LARGE SCALE GENOMIC DNA]</scope>
    <source>
        <strain evidence="1 2">DSM 22024</strain>
    </source>
</reference>
<keyword evidence="1" id="KW-0808">Transferase</keyword>
<gene>
    <name evidence="1" type="ORF">SAMN04489717_5322</name>
</gene>
<evidence type="ECO:0000313" key="2">
    <source>
        <dbReference type="Proteomes" id="UP000198983"/>
    </source>
</evidence>
<dbReference type="Proteomes" id="UP000198983">
    <property type="component" value="Chromosome I"/>
</dbReference>
<dbReference type="Pfam" id="PF13578">
    <property type="entry name" value="Methyltransf_24"/>
    <property type="match status" value="1"/>
</dbReference>
<dbReference type="OrthoDB" id="484536at2"/>
<dbReference type="RefSeq" id="WP_092656239.1">
    <property type="nucleotide sequence ID" value="NZ_LT629732.1"/>
</dbReference>
<keyword evidence="1" id="KW-0489">Methyltransferase</keyword>
<name>A0A1H1Y7R2_9ACTN</name>
<dbReference type="Gene3D" id="3.40.50.150">
    <property type="entry name" value="Vaccinia Virus protein VP39"/>
    <property type="match status" value="1"/>
</dbReference>
<evidence type="ECO:0000313" key="1">
    <source>
        <dbReference type="EMBL" id="SDT17036.1"/>
    </source>
</evidence>
<sequence>MSAPPQIPGVVTRAHQLSRRRGFVSSCRNETGWLLASLAASRQGTLAESGTGCGVGSAWLRSGMRAGSRLVTAEHDAGLVEAVREMFAGDEAVDVLEADWKELASRAPFTLLFLDVREAKRAGPDLAAELVEPGGLVVLDDFTPCATWPPMYQGRVDTTRQQWLTDPRFTTVEVMVAIDASVLIATRN</sequence>
<protein>
    <submittedName>
        <fullName evidence="1">Predicted O-methyltransferase YrrM</fullName>
    </submittedName>
</protein>
<keyword evidence="2" id="KW-1185">Reference proteome</keyword>
<dbReference type="SUPFAM" id="SSF53335">
    <property type="entry name" value="S-adenosyl-L-methionine-dependent methyltransferases"/>
    <property type="match status" value="1"/>
</dbReference>
<dbReference type="PANTHER" id="PTHR43167">
    <property type="entry name" value="PUTATIVE (AFU_ORTHOLOGUE AFUA_6G01830)-RELATED"/>
    <property type="match status" value="1"/>
</dbReference>
<dbReference type="AlphaFoldDB" id="A0A1H1Y7R2"/>
<dbReference type="GO" id="GO:0032259">
    <property type="term" value="P:methylation"/>
    <property type="evidence" value="ECO:0007669"/>
    <property type="project" value="UniProtKB-KW"/>
</dbReference>